<evidence type="ECO:0000256" key="1">
    <source>
        <dbReference type="ARBA" id="ARBA00004651"/>
    </source>
</evidence>
<dbReference type="OrthoDB" id="9774769at2"/>
<evidence type="ECO:0000256" key="3">
    <source>
        <dbReference type="ARBA" id="ARBA00022475"/>
    </source>
</evidence>
<dbReference type="AlphaFoldDB" id="A0A1I2U141"/>
<keyword evidence="6 9" id="KW-1133">Transmembrane helix</keyword>
<evidence type="ECO:0000256" key="8">
    <source>
        <dbReference type="ARBA" id="ARBA00023136"/>
    </source>
</evidence>
<feature type="domain" description="Protein export membrane protein SecD/SecF C-terminal" evidence="11">
    <location>
        <begin position="128"/>
        <end position="309"/>
    </location>
</feature>
<evidence type="ECO:0000256" key="10">
    <source>
        <dbReference type="SAM" id="MobiDB-lite"/>
    </source>
</evidence>
<feature type="transmembrane region" description="Helical" evidence="9">
    <location>
        <begin position="198"/>
        <end position="219"/>
    </location>
</feature>
<feature type="transmembrane region" description="Helical" evidence="9">
    <location>
        <begin position="257"/>
        <end position="277"/>
    </location>
</feature>
<evidence type="ECO:0000256" key="6">
    <source>
        <dbReference type="ARBA" id="ARBA00022989"/>
    </source>
</evidence>
<feature type="compositionally biased region" description="Polar residues" evidence="10">
    <location>
        <begin position="361"/>
        <end position="371"/>
    </location>
</feature>
<gene>
    <name evidence="9" type="primary">secF</name>
    <name evidence="12" type="ORF">SAMN05660282_01605</name>
</gene>
<dbReference type="RefSeq" id="WP_092286226.1">
    <property type="nucleotide sequence ID" value="NZ_FOPJ01000010.1"/>
</dbReference>
<feature type="transmembrane region" description="Helical" evidence="9">
    <location>
        <begin position="171"/>
        <end position="192"/>
    </location>
</feature>
<keyword evidence="3 9" id="KW-1003">Cell membrane</keyword>
<dbReference type="InterPro" id="IPR005665">
    <property type="entry name" value="SecF_bac"/>
</dbReference>
<feature type="transmembrane region" description="Helical" evidence="9">
    <location>
        <begin position="283"/>
        <end position="308"/>
    </location>
</feature>
<dbReference type="GO" id="GO:0015450">
    <property type="term" value="F:protein-transporting ATPase activity"/>
    <property type="evidence" value="ECO:0007669"/>
    <property type="project" value="InterPro"/>
</dbReference>
<keyword evidence="2 9" id="KW-0813">Transport</keyword>
<dbReference type="GO" id="GO:0043952">
    <property type="term" value="P:protein transport by the Sec complex"/>
    <property type="evidence" value="ECO:0007669"/>
    <property type="project" value="UniProtKB-UniRule"/>
</dbReference>
<keyword evidence="7 9" id="KW-0811">Translocation</keyword>
<reference evidence="12 13" key="1">
    <citation type="submission" date="2016-10" db="EMBL/GenBank/DDBJ databases">
        <authorList>
            <person name="de Groot N.N."/>
        </authorList>
    </citation>
    <scope>NUCLEOTIDE SEQUENCE [LARGE SCALE GENOMIC DNA]</scope>
    <source>
        <strain>J11</strain>
        <strain evidence="13">PG 39</strain>
    </source>
</reference>
<evidence type="ECO:0000313" key="13">
    <source>
        <dbReference type="Proteomes" id="UP000199065"/>
    </source>
</evidence>
<evidence type="ECO:0000256" key="5">
    <source>
        <dbReference type="ARBA" id="ARBA00022927"/>
    </source>
</evidence>
<dbReference type="GO" id="GO:0005886">
    <property type="term" value="C:plasma membrane"/>
    <property type="evidence" value="ECO:0007669"/>
    <property type="project" value="UniProtKB-SubCell"/>
</dbReference>
<dbReference type="GO" id="GO:0006605">
    <property type="term" value="P:protein targeting"/>
    <property type="evidence" value="ECO:0007669"/>
    <property type="project" value="UniProtKB-UniRule"/>
</dbReference>
<feature type="transmembrane region" description="Helical" evidence="9">
    <location>
        <begin position="21"/>
        <end position="40"/>
    </location>
</feature>
<dbReference type="PANTHER" id="PTHR30081">
    <property type="entry name" value="PROTEIN-EXPORT MEMBRANE PROTEIN SEC"/>
    <property type="match status" value="1"/>
</dbReference>
<evidence type="ECO:0000313" key="12">
    <source>
        <dbReference type="EMBL" id="SFG68291.1"/>
    </source>
</evidence>
<comment type="similarity">
    <text evidence="9">Belongs to the SecD/SecF family. SecF subfamily.</text>
</comment>
<dbReference type="InterPro" id="IPR022813">
    <property type="entry name" value="SecD/SecF_arch_bac"/>
</dbReference>
<dbReference type="Pfam" id="PF02355">
    <property type="entry name" value="SecD_SecF_C"/>
    <property type="match status" value="1"/>
</dbReference>
<keyword evidence="5 9" id="KW-0653">Protein transport</keyword>
<evidence type="ECO:0000256" key="7">
    <source>
        <dbReference type="ARBA" id="ARBA00023010"/>
    </source>
</evidence>
<dbReference type="InterPro" id="IPR048634">
    <property type="entry name" value="SecD_SecF_C"/>
</dbReference>
<organism evidence="12 13">
    <name type="scientific">Corynebacterium spheniscorum</name>
    <dbReference type="NCBI Taxonomy" id="185761"/>
    <lineage>
        <taxon>Bacteria</taxon>
        <taxon>Bacillati</taxon>
        <taxon>Actinomycetota</taxon>
        <taxon>Actinomycetes</taxon>
        <taxon>Mycobacteriales</taxon>
        <taxon>Corynebacteriaceae</taxon>
        <taxon>Corynebacterium</taxon>
    </lineage>
</organism>
<dbReference type="InterPro" id="IPR022645">
    <property type="entry name" value="SecD/SecF_bac"/>
</dbReference>
<dbReference type="PRINTS" id="PR01755">
    <property type="entry name" value="SECFTRNLCASE"/>
</dbReference>
<dbReference type="HAMAP" id="MF_01464_B">
    <property type="entry name" value="SecF_B"/>
    <property type="match status" value="1"/>
</dbReference>
<keyword evidence="4 9" id="KW-0812">Transmembrane</keyword>
<dbReference type="EMBL" id="FOPJ01000010">
    <property type="protein sequence ID" value="SFG68291.1"/>
    <property type="molecule type" value="Genomic_DNA"/>
</dbReference>
<sequence length="395" mass="42487">MSKFHRLYTGEGGIDFIGRTRLWYWITAVLLVVSIGAIGVRGFDLGIDFEGGTKLNMPAAELSTEAVGETFSEATGVTPELVQIVGAGDTRTLEIKSQRLSDEQIAEARRSIFEEFHPKDAHGTPSPDAIGDSTVSESWGDTITHRMVIAMIAFLALAFVYIALRLQREMAVAAMLALLVDAVVIAGIYALFGFEVTPATVIGLLTVLAFSIYDTVIVFDKVRENTEGLKGSFRSTYAEEANLAVNQTVMRSISTSVISALPIIALMIVAVWMMGVGTLKDLALIQLIGVVEGVFSSIFLATPILVSLMSRRKDIRKHAEGVAKRRQGILDDEAAAEARRELAASGETSDFAPARGANAHLSVSTSDPMSETSPRPGTPGTPGVTGVSWRPNQRR</sequence>
<evidence type="ECO:0000256" key="4">
    <source>
        <dbReference type="ARBA" id="ARBA00022692"/>
    </source>
</evidence>
<dbReference type="InterPro" id="IPR022646">
    <property type="entry name" value="SecD/SecF_CS"/>
</dbReference>
<accession>A0A1I2U141</accession>
<dbReference type="NCBIfam" id="TIGR00966">
    <property type="entry name" value="transloc_SecF"/>
    <property type="match status" value="1"/>
</dbReference>
<comment type="function">
    <text evidence="9">Part of the Sec protein translocase complex. Interacts with the SecYEG preprotein conducting channel. SecDF uses the proton motive force (PMF) to complete protein translocation after the ATP-dependent function of SecA.</text>
</comment>
<evidence type="ECO:0000259" key="11">
    <source>
        <dbReference type="Pfam" id="PF02355"/>
    </source>
</evidence>
<comment type="subunit">
    <text evidence="9">Forms a complex with SecD. Part of the essential Sec protein translocation apparatus which comprises SecA, SecYEG and auxiliary proteins SecDF. Other proteins may also be involved.</text>
</comment>
<keyword evidence="8 9" id="KW-0472">Membrane</keyword>
<dbReference type="Gene3D" id="1.20.1640.10">
    <property type="entry name" value="Multidrug efflux transporter AcrB transmembrane domain"/>
    <property type="match status" value="1"/>
</dbReference>
<dbReference type="Proteomes" id="UP000199065">
    <property type="component" value="Unassembled WGS sequence"/>
</dbReference>
<evidence type="ECO:0000256" key="9">
    <source>
        <dbReference type="HAMAP-Rule" id="MF_01464"/>
    </source>
</evidence>
<feature type="transmembrane region" description="Helical" evidence="9">
    <location>
        <begin position="143"/>
        <end position="164"/>
    </location>
</feature>
<dbReference type="SUPFAM" id="SSF82866">
    <property type="entry name" value="Multidrug efflux transporter AcrB transmembrane domain"/>
    <property type="match status" value="1"/>
</dbReference>
<evidence type="ECO:0000256" key="2">
    <source>
        <dbReference type="ARBA" id="ARBA00022448"/>
    </source>
</evidence>
<feature type="region of interest" description="Disordered" evidence="10">
    <location>
        <begin position="341"/>
        <end position="395"/>
    </location>
</feature>
<dbReference type="PANTHER" id="PTHR30081:SF8">
    <property type="entry name" value="PROTEIN TRANSLOCASE SUBUNIT SECF"/>
    <property type="match status" value="1"/>
</dbReference>
<protein>
    <recommendedName>
        <fullName evidence="9">Protein-export membrane protein SecF</fullName>
    </recommendedName>
</protein>
<comment type="subcellular location">
    <subcellularLocation>
        <location evidence="1 9">Cell membrane</location>
        <topology evidence="1 9">Multi-pass membrane protein</topology>
    </subcellularLocation>
</comment>
<dbReference type="Pfam" id="PF07549">
    <property type="entry name" value="Sec_GG"/>
    <property type="match status" value="1"/>
</dbReference>
<dbReference type="STRING" id="185761.SAMN05660282_01605"/>
<proteinExistence type="inferred from homology"/>
<name>A0A1I2U141_9CORY</name>
<dbReference type="GO" id="GO:0065002">
    <property type="term" value="P:intracellular protein transmembrane transport"/>
    <property type="evidence" value="ECO:0007669"/>
    <property type="project" value="UniProtKB-UniRule"/>
</dbReference>
<keyword evidence="13" id="KW-1185">Reference proteome</keyword>